<dbReference type="InterPro" id="IPR011755">
    <property type="entry name" value="CHP02269_MYXXA"/>
</dbReference>
<gene>
    <name evidence="2" type="ORF">HG543_26855</name>
</gene>
<keyword evidence="2" id="KW-0449">Lipoprotein</keyword>
<keyword evidence="1" id="KW-0732">Signal</keyword>
<dbReference type="Proteomes" id="UP000518300">
    <property type="component" value="Unassembled WGS sequence"/>
</dbReference>
<dbReference type="AlphaFoldDB" id="A0A848LLG5"/>
<dbReference type="RefSeq" id="WP_169347723.1">
    <property type="nucleotide sequence ID" value="NZ_JABBJJ010000138.1"/>
</dbReference>
<keyword evidence="3" id="KW-1185">Reference proteome</keyword>
<reference evidence="2 3" key="1">
    <citation type="submission" date="2020-04" db="EMBL/GenBank/DDBJ databases">
        <title>Draft genome of Pyxidicoccus fallax type strain.</title>
        <authorList>
            <person name="Whitworth D.E."/>
        </authorList>
    </citation>
    <scope>NUCLEOTIDE SEQUENCE [LARGE SCALE GENOMIC DNA]</scope>
    <source>
        <strain evidence="2 3">DSM 14698</strain>
    </source>
</reference>
<dbReference type="NCBIfam" id="TIGR02269">
    <property type="entry name" value="TIGR02269 family lipoprotein"/>
    <property type="match status" value="1"/>
</dbReference>
<evidence type="ECO:0000313" key="3">
    <source>
        <dbReference type="Proteomes" id="UP000518300"/>
    </source>
</evidence>
<evidence type="ECO:0000256" key="1">
    <source>
        <dbReference type="SAM" id="SignalP"/>
    </source>
</evidence>
<feature type="signal peptide" evidence="1">
    <location>
        <begin position="1"/>
        <end position="23"/>
    </location>
</feature>
<dbReference type="Pfam" id="PF09533">
    <property type="entry name" value="DUF2380"/>
    <property type="match status" value="1"/>
</dbReference>
<comment type="caution">
    <text evidence="2">The sequence shown here is derived from an EMBL/GenBank/DDBJ whole genome shotgun (WGS) entry which is preliminary data.</text>
</comment>
<sequence>MRPVWVRWWLPLLGLVLSGCAASAPVPHAWAADISAPECEFAEQESCVVLACEGGDCGLFDCEDVEPEGMPGTPVAPNVELARGYRPPARSPPPFRNMRNTGLRSGAQPRMTFHFRYREGFVPALPREPGKLVHHHLFPQQPALARWFKSNGVDIHRFTILIPEHIHRELHSGTGRGGMWNQAWRDFQASRQNSPVTPAELHRKAVELIFRFELTGPVVPYNAPLAPYQQLAPQLRAPSSQATPRDAL</sequence>
<proteinExistence type="predicted"/>
<evidence type="ECO:0000313" key="2">
    <source>
        <dbReference type="EMBL" id="NMO18454.1"/>
    </source>
</evidence>
<organism evidence="2 3">
    <name type="scientific">Pyxidicoccus fallax</name>
    <dbReference type="NCBI Taxonomy" id="394095"/>
    <lineage>
        <taxon>Bacteria</taxon>
        <taxon>Pseudomonadati</taxon>
        <taxon>Myxococcota</taxon>
        <taxon>Myxococcia</taxon>
        <taxon>Myxococcales</taxon>
        <taxon>Cystobacterineae</taxon>
        <taxon>Myxococcaceae</taxon>
        <taxon>Pyxidicoccus</taxon>
    </lineage>
</organism>
<name>A0A848LLG5_9BACT</name>
<protein>
    <submittedName>
        <fullName evidence="2">TIGR02269 family lipoprotein</fullName>
    </submittedName>
</protein>
<dbReference type="PROSITE" id="PS51257">
    <property type="entry name" value="PROKAR_LIPOPROTEIN"/>
    <property type="match status" value="1"/>
</dbReference>
<accession>A0A848LLG5</accession>
<feature type="chain" id="PRO_5032698394" evidence="1">
    <location>
        <begin position="24"/>
        <end position="248"/>
    </location>
</feature>
<dbReference type="EMBL" id="JABBJJ010000138">
    <property type="protein sequence ID" value="NMO18454.1"/>
    <property type="molecule type" value="Genomic_DNA"/>
</dbReference>